<dbReference type="Gene3D" id="3.30.360.10">
    <property type="entry name" value="Dihydrodipicolinate Reductase, domain 2"/>
    <property type="match status" value="1"/>
</dbReference>
<dbReference type="Pfam" id="PF22725">
    <property type="entry name" value="GFO_IDH_MocA_C3"/>
    <property type="match status" value="1"/>
</dbReference>
<reference evidence="4" key="1">
    <citation type="submission" date="2021-03" db="EMBL/GenBank/DDBJ databases">
        <title>Antimicrobial resistance genes in bacteria isolated from Japanese honey, and their potential for conferring macrolide and lincosamide resistance in the American foulbrood pathogen Paenibacillus larvae.</title>
        <authorList>
            <person name="Okamoto M."/>
            <person name="Kumagai M."/>
            <person name="Kanamori H."/>
            <person name="Takamatsu D."/>
        </authorList>
    </citation>
    <scope>NUCLEOTIDE SEQUENCE</scope>
    <source>
        <strain evidence="4">J40TS1</strain>
    </source>
</reference>
<evidence type="ECO:0000259" key="3">
    <source>
        <dbReference type="Pfam" id="PF22725"/>
    </source>
</evidence>
<keyword evidence="1" id="KW-0560">Oxidoreductase</keyword>
<dbReference type="GO" id="GO:0016491">
    <property type="term" value="F:oxidoreductase activity"/>
    <property type="evidence" value="ECO:0007669"/>
    <property type="project" value="UniProtKB-KW"/>
</dbReference>
<dbReference type="Pfam" id="PF01408">
    <property type="entry name" value="GFO_IDH_MocA"/>
    <property type="match status" value="1"/>
</dbReference>
<feature type="domain" description="Gfo/Idh/MocA-like oxidoreductase N-terminal" evidence="2">
    <location>
        <begin position="4"/>
        <end position="123"/>
    </location>
</feature>
<dbReference type="InterPro" id="IPR036291">
    <property type="entry name" value="NAD(P)-bd_dom_sf"/>
</dbReference>
<dbReference type="EMBL" id="BOSE01000018">
    <property type="protein sequence ID" value="GIP19657.1"/>
    <property type="molecule type" value="Genomic_DNA"/>
</dbReference>
<dbReference type="Proteomes" id="UP000683139">
    <property type="component" value="Unassembled WGS sequence"/>
</dbReference>
<dbReference type="SUPFAM" id="SSF51735">
    <property type="entry name" value="NAD(P)-binding Rossmann-fold domains"/>
    <property type="match status" value="1"/>
</dbReference>
<sequence>MKKIKVGIVGTGFISGAHIEAIRRLGIAEVVAIAGRTAASAKKAAEHWNIPYAFGDYKEMLALAELDVIHNCTPNAMHVEVNEHAILAGKHVLSEKPLSLNSQQSEYLLSLLQNKQLVHGVNYVYRNYPLVQHMKEKIAQQEIGKIYHIHGGYLQDWLLFDTDYNWRIDSEQGGALRAAADIGSHGLDLIEYITNAKIVKVFADLVTVMPTRRKPKQASQTFGEQQADAEYESYEVSNDDCGTILFRLDNGASGSFIVSQVSAGRKNHLYLEISGSKSSFAWNQENPAQLWVGKRQDANAELLNDPLLLARDARAYSHYPGGHIEGWPDAQKNMMEQFYQDVLGKQSASRPRYATFADGHHSMKLLDAILQSATTKSWVEL</sequence>
<protein>
    <submittedName>
        <fullName evidence="4">Dehydrogenase</fullName>
    </submittedName>
</protein>
<dbReference type="GO" id="GO:0000166">
    <property type="term" value="F:nucleotide binding"/>
    <property type="evidence" value="ECO:0007669"/>
    <property type="project" value="InterPro"/>
</dbReference>
<comment type="caution">
    <text evidence="4">The sequence shown here is derived from an EMBL/GenBank/DDBJ whole genome shotgun (WGS) entry which is preliminary data.</text>
</comment>
<organism evidence="4 5">
    <name type="scientific">Paenibacillus montaniterrae</name>
    <dbReference type="NCBI Taxonomy" id="429341"/>
    <lineage>
        <taxon>Bacteria</taxon>
        <taxon>Bacillati</taxon>
        <taxon>Bacillota</taxon>
        <taxon>Bacilli</taxon>
        <taxon>Bacillales</taxon>
        <taxon>Paenibacillaceae</taxon>
        <taxon>Paenibacillus</taxon>
    </lineage>
</organism>
<dbReference type="InterPro" id="IPR055170">
    <property type="entry name" value="GFO_IDH_MocA-like_dom"/>
</dbReference>
<dbReference type="SUPFAM" id="SSF55347">
    <property type="entry name" value="Glyceraldehyde-3-phosphate dehydrogenase-like, C-terminal domain"/>
    <property type="match status" value="1"/>
</dbReference>
<dbReference type="InterPro" id="IPR000683">
    <property type="entry name" value="Gfo/Idh/MocA-like_OxRdtase_N"/>
</dbReference>
<dbReference type="InterPro" id="IPR050463">
    <property type="entry name" value="Gfo/Idh/MocA_oxidrdct_glycsds"/>
</dbReference>
<evidence type="ECO:0000313" key="5">
    <source>
        <dbReference type="Proteomes" id="UP000683139"/>
    </source>
</evidence>
<evidence type="ECO:0000256" key="1">
    <source>
        <dbReference type="ARBA" id="ARBA00023002"/>
    </source>
</evidence>
<dbReference type="Gene3D" id="3.40.50.720">
    <property type="entry name" value="NAD(P)-binding Rossmann-like Domain"/>
    <property type="match status" value="1"/>
</dbReference>
<dbReference type="AlphaFoldDB" id="A0A920CWT8"/>
<evidence type="ECO:0000313" key="4">
    <source>
        <dbReference type="EMBL" id="GIP19657.1"/>
    </source>
</evidence>
<name>A0A920CWT8_9BACL</name>
<dbReference type="PANTHER" id="PTHR43818:SF11">
    <property type="entry name" value="BCDNA.GH03377"/>
    <property type="match status" value="1"/>
</dbReference>
<dbReference type="RefSeq" id="WP_213520605.1">
    <property type="nucleotide sequence ID" value="NZ_BOSE01000018.1"/>
</dbReference>
<accession>A0A920CWT8</accession>
<keyword evidence="5" id="KW-1185">Reference proteome</keyword>
<gene>
    <name evidence="4" type="ORF">J40TS1_52990</name>
</gene>
<feature type="domain" description="GFO/IDH/MocA-like oxidoreductase" evidence="3">
    <location>
        <begin position="131"/>
        <end position="280"/>
    </location>
</feature>
<dbReference type="PANTHER" id="PTHR43818">
    <property type="entry name" value="BCDNA.GH03377"/>
    <property type="match status" value="1"/>
</dbReference>
<evidence type="ECO:0000259" key="2">
    <source>
        <dbReference type="Pfam" id="PF01408"/>
    </source>
</evidence>
<proteinExistence type="predicted"/>